<feature type="region of interest" description="Disordered" evidence="1">
    <location>
        <begin position="771"/>
        <end position="858"/>
    </location>
</feature>
<dbReference type="Proteomes" id="UP000813385">
    <property type="component" value="Unassembled WGS sequence"/>
</dbReference>
<accession>A0A8K0X0E8</accession>
<dbReference type="OrthoDB" id="37886at2759"/>
<feature type="compositionally biased region" description="Pro residues" evidence="1">
    <location>
        <begin position="147"/>
        <end position="158"/>
    </location>
</feature>
<feature type="compositionally biased region" description="Polar residues" evidence="1">
    <location>
        <begin position="719"/>
        <end position="739"/>
    </location>
</feature>
<keyword evidence="3" id="KW-1185">Reference proteome</keyword>
<dbReference type="Gene3D" id="3.30.160.60">
    <property type="entry name" value="Classic Zinc Finger"/>
    <property type="match status" value="1"/>
</dbReference>
<organism evidence="2 3">
    <name type="scientific">Plectosphaerella cucumerina</name>
    <dbReference type="NCBI Taxonomy" id="40658"/>
    <lineage>
        <taxon>Eukaryota</taxon>
        <taxon>Fungi</taxon>
        <taxon>Dikarya</taxon>
        <taxon>Ascomycota</taxon>
        <taxon>Pezizomycotina</taxon>
        <taxon>Sordariomycetes</taxon>
        <taxon>Hypocreomycetidae</taxon>
        <taxon>Glomerellales</taxon>
        <taxon>Plectosphaerellaceae</taxon>
        <taxon>Plectosphaerella</taxon>
    </lineage>
</organism>
<feature type="compositionally biased region" description="Low complexity" evidence="1">
    <location>
        <begin position="510"/>
        <end position="520"/>
    </location>
</feature>
<gene>
    <name evidence="2" type="ORF">B0T11DRAFT_290705</name>
</gene>
<dbReference type="EMBL" id="JAGPXD010000006">
    <property type="protein sequence ID" value="KAH7350179.1"/>
    <property type="molecule type" value="Genomic_DNA"/>
</dbReference>
<feature type="region of interest" description="Disordered" evidence="1">
    <location>
        <begin position="1"/>
        <end position="128"/>
    </location>
</feature>
<feature type="region of interest" description="Disordered" evidence="1">
    <location>
        <begin position="506"/>
        <end position="623"/>
    </location>
</feature>
<evidence type="ECO:0000313" key="3">
    <source>
        <dbReference type="Proteomes" id="UP000813385"/>
    </source>
</evidence>
<sequence length="858" mass="90960">MPPPVEDAAPGAEALSEGCLSQDETSSPSTSPPSAQEPTAQPDSTTLTPMATPAEGETAAMGNNTTSDMPPRTVSLPPPVANGHHDVAVAASTNVGSASPSLPTQPPPSMAPASQPPGQDPQAPPIANGVKSQEQLPLFGILKATPVRPPQPQPPVQPPVQNNQWSHPSLMVQPQPPMAPSSASPPVANAQPGTLSAFDKNYRKLSGVLRHMPDDVVRRVVRDNWDKCLTGSDYHSTFMTNAIIHHATTPRILQRAIQDFGHKLVEDGKYQIAHLMTEKQLDEVFSILLPKLSDRFLDAAIAHRLPTIPAKRLLNHLARAERLGYDANDIEADADEPEPLPPAPPLALLTTRFAQPPLPSAVRPPPTPSYHHHQAHTSSHTQAAPHTARPAINYDQRPPVPNTPQSITVPPPRQVQPHVGQNSQAPPQGIYGPFTCSSCRQTFVHESAFQYHERKSICRSNLLGTAVSKCPFCYKEFVSEGGLSYHLANKVCGVYSGSPSELARIKKASSKTASSASSPAPGVPPAMPQSAPPHTQPHPLAQTPVPVPVPMQGPQGLPGSVPPLGSSPAGPNGPVGQPLIQSDILPSYQSSYGPPPPSSAPPMPSTPHQPTPSAVSDADLRSGSHLEPAKRLALERELRAAEDNFIAKIDEAKRSWDPADLERRLLSLKNSHATKQSQIRKKYGIRLRSRRGPSAMKEERVRVGLPADLPPKKPMTPGSAVSTTPVPLRNGSQVLNTNGKRPFDTGAALPSPSHPPVKKLAVSELTGGLGGTSATAAMQDPTAVMDGHDSTGYRTGTPMNPSQSHFTGHSSKTPGSSGQRVQATPQRIQMGVAGRGMSREEPVDVDSSSDSGSDIEAE</sequence>
<comment type="caution">
    <text evidence="2">The sequence shown here is derived from an EMBL/GenBank/DDBJ whole genome shotgun (WGS) entry which is preliminary data.</text>
</comment>
<dbReference type="AlphaFoldDB" id="A0A8K0X0E8"/>
<feature type="compositionally biased region" description="Pro residues" evidence="1">
    <location>
        <begin position="521"/>
        <end position="536"/>
    </location>
</feature>
<feature type="region of interest" description="Disordered" evidence="1">
    <location>
        <begin position="144"/>
        <end position="188"/>
    </location>
</feature>
<proteinExistence type="predicted"/>
<evidence type="ECO:0000313" key="2">
    <source>
        <dbReference type="EMBL" id="KAH7350179.1"/>
    </source>
</evidence>
<evidence type="ECO:0000256" key="1">
    <source>
        <dbReference type="SAM" id="MobiDB-lite"/>
    </source>
</evidence>
<feature type="compositionally biased region" description="Polar residues" evidence="1">
    <location>
        <begin position="36"/>
        <end position="49"/>
    </location>
</feature>
<feature type="compositionally biased region" description="Pro residues" evidence="1">
    <location>
        <begin position="593"/>
        <end position="610"/>
    </location>
</feature>
<name>A0A8K0X0E8_9PEZI</name>
<feature type="region of interest" description="Disordered" evidence="1">
    <location>
        <begin position="356"/>
        <end position="427"/>
    </location>
</feature>
<feature type="compositionally biased region" description="Low complexity" evidence="1">
    <location>
        <begin position="552"/>
        <end position="570"/>
    </location>
</feature>
<feature type="region of interest" description="Disordered" evidence="1">
    <location>
        <begin position="706"/>
        <end position="758"/>
    </location>
</feature>
<protein>
    <submittedName>
        <fullName evidence="2">Uncharacterized protein</fullName>
    </submittedName>
</protein>
<feature type="compositionally biased region" description="Polar residues" evidence="1">
    <location>
        <begin position="792"/>
        <end position="827"/>
    </location>
</feature>
<feature type="compositionally biased region" description="Pro residues" evidence="1">
    <location>
        <begin position="103"/>
        <end position="124"/>
    </location>
</feature>
<reference evidence="2" key="1">
    <citation type="journal article" date="2021" name="Nat. Commun.">
        <title>Genetic determinants of endophytism in the Arabidopsis root mycobiome.</title>
        <authorList>
            <person name="Mesny F."/>
            <person name="Miyauchi S."/>
            <person name="Thiergart T."/>
            <person name="Pickel B."/>
            <person name="Atanasova L."/>
            <person name="Karlsson M."/>
            <person name="Huettel B."/>
            <person name="Barry K.W."/>
            <person name="Haridas S."/>
            <person name="Chen C."/>
            <person name="Bauer D."/>
            <person name="Andreopoulos W."/>
            <person name="Pangilinan J."/>
            <person name="LaButti K."/>
            <person name="Riley R."/>
            <person name="Lipzen A."/>
            <person name="Clum A."/>
            <person name="Drula E."/>
            <person name="Henrissat B."/>
            <person name="Kohler A."/>
            <person name="Grigoriev I.V."/>
            <person name="Martin F.M."/>
            <person name="Hacquard S."/>
        </authorList>
    </citation>
    <scope>NUCLEOTIDE SEQUENCE</scope>
    <source>
        <strain evidence="2">MPI-CAGE-AT-0016</strain>
    </source>
</reference>
<feature type="compositionally biased region" description="Low complexity" evidence="1">
    <location>
        <begin position="25"/>
        <end position="34"/>
    </location>
</feature>
<feature type="compositionally biased region" description="Pro residues" evidence="1">
    <location>
        <begin position="356"/>
        <end position="368"/>
    </location>
</feature>